<feature type="transmembrane region" description="Helical" evidence="7">
    <location>
        <begin position="597"/>
        <end position="619"/>
    </location>
</feature>
<dbReference type="EMBL" id="JBBLZC010000034">
    <property type="protein sequence ID" value="MEK0085764.1"/>
    <property type="molecule type" value="Genomic_DNA"/>
</dbReference>
<sequence>MATAAAGAAAPNIRLPRAAGILLWPAALAVSLAFYLAPASALPRWAVRFPRDWQPPLAADVSAAMAWLVGPEARLGPLAFKDLTRGLAWLLDWPLALAKAVLVNGFVAGQGAEAVQLAPPLPWLSVLLLTTALGAYAGGPGLAALVGGCFLYLAVFGQWASAMTTLASIVVAVPLGAAGGLLLGIAGYRSRAFERAMTPVLDLMQTVPIFAYLVPILFLFGFGPVAAMIATVLYAIPPMIRVTILALRAVPEEVVSFGRMAGCTRGQLTWRVLVPVARPGLMLGVNQVIMLSLNMVIVASMIGAGGLGFDVLSALRRLDIGHGLEAGLAITLLAIALDRLSQALAAQAATPRRHEGDRRHAGRRLAGAAAAALLLWGLAHPLPALATYPAAWQVSTAPFWDALVRWLNLHLFDDLEAFKTVALLNLLVPVKRFLLAQPWPWMLLLLSVAGWRLGGWRLAVTVATLACFVALAGQWENAMITVYLCGVSVVIAALIGIPAGIAGALRPRFWRVLEAVTDLLQTLPSFVYLIPVVMLFRVGDFTAMIAIVLYAVAPALRYTAHGLRHVPPPLVEAGIANGCTKRQLLTRIRLPLALPEILLGLNQTIMLAVSMLVITALVGTRDLGQEVYMALAKADVGRGVIAGLCVAAVAMIADRLLAAGTLRLRRRLGLA</sequence>
<protein>
    <submittedName>
        <fullName evidence="9">ABC transporter permease subunit</fullName>
    </submittedName>
</protein>
<dbReference type="InterPro" id="IPR035906">
    <property type="entry name" value="MetI-like_sf"/>
</dbReference>
<keyword evidence="3" id="KW-1003">Cell membrane</keyword>
<evidence type="ECO:0000256" key="6">
    <source>
        <dbReference type="ARBA" id="ARBA00023136"/>
    </source>
</evidence>
<dbReference type="InterPro" id="IPR000515">
    <property type="entry name" value="MetI-like"/>
</dbReference>
<accession>A0ABU8XXH4</accession>
<keyword evidence="5 7" id="KW-1133">Transmembrane helix</keyword>
<dbReference type="Proteomes" id="UP001375743">
    <property type="component" value="Unassembled WGS sequence"/>
</dbReference>
<dbReference type="PANTHER" id="PTHR47737">
    <property type="entry name" value="GLYCINE BETAINE/PROLINE BETAINE TRANSPORT SYSTEM PERMEASE PROTEIN PROW"/>
    <property type="match status" value="1"/>
</dbReference>
<evidence type="ECO:0000256" key="3">
    <source>
        <dbReference type="ARBA" id="ARBA00022475"/>
    </source>
</evidence>
<proteinExistence type="inferred from homology"/>
<evidence type="ECO:0000313" key="10">
    <source>
        <dbReference type="Proteomes" id="UP001375743"/>
    </source>
</evidence>
<comment type="subcellular location">
    <subcellularLocation>
        <location evidence="1 7">Cell membrane</location>
        <topology evidence="1 7">Multi-pass membrane protein</topology>
    </subcellularLocation>
</comment>
<dbReference type="RefSeq" id="WP_418161614.1">
    <property type="nucleotide sequence ID" value="NZ_JBBLZC010000034.1"/>
</dbReference>
<evidence type="ECO:0000313" key="9">
    <source>
        <dbReference type="EMBL" id="MEK0085764.1"/>
    </source>
</evidence>
<organism evidence="9 10">
    <name type="scientific">Benzoatithermus flavus</name>
    <dbReference type="NCBI Taxonomy" id="3108223"/>
    <lineage>
        <taxon>Bacteria</taxon>
        <taxon>Pseudomonadati</taxon>
        <taxon>Pseudomonadota</taxon>
        <taxon>Alphaproteobacteria</taxon>
        <taxon>Geminicoccales</taxon>
        <taxon>Geminicoccaceae</taxon>
        <taxon>Benzoatithermus</taxon>
    </lineage>
</organism>
<dbReference type="CDD" id="cd06261">
    <property type="entry name" value="TM_PBP2"/>
    <property type="match status" value="2"/>
</dbReference>
<feature type="transmembrane region" description="Helical" evidence="7">
    <location>
        <begin position="288"/>
        <end position="308"/>
    </location>
</feature>
<feature type="domain" description="ABC transmembrane type-1" evidence="8">
    <location>
        <begin position="158"/>
        <end position="341"/>
    </location>
</feature>
<feature type="transmembrane region" description="Helical" evidence="7">
    <location>
        <begin position="166"/>
        <end position="189"/>
    </location>
</feature>
<evidence type="ECO:0000256" key="5">
    <source>
        <dbReference type="ARBA" id="ARBA00022989"/>
    </source>
</evidence>
<feature type="transmembrane region" description="Helical" evidence="7">
    <location>
        <begin position="454"/>
        <end position="473"/>
    </location>
</feature>
<feature type="domain" description="ABC transmembrane type-1" evidence="8">
    <location>
        <begin position="478"/>
        <end position="657"/>
    </location>
</feature>
<feature type="transmembrane region" description="Helical" evidence="7">
    <location>
        <begin position="639"/>
        <end position="658"/>
    </location>
</feature>
<reference evidence="9 10" key="1">
    <citation type="submission" date="2024-01" db="EMBL/GenBank/DDBJ databases">
        <title>Multi-omics insights into the function and evolution of sodium benzoate biodegradation pathways in Benzoatithermus flavus gen. nov., sp. nov. from hot spring.</title>
        <authorList>
            <person name="Hu C.-J."/>
            <person name="Li W.-J."/>
        </authorList>
    </citation>
    <scope>NUCLEOTIDE SEQUENCE [LARGE SCALE GENOMIC DNA]</scope>
    <source>
        <strain evidence="9 10">SYSU G07066</strain>
    </source>
</reference>
<evidence type="ECO:0000256" key="7">
    <source>
        <dbReference type="RuleBase" id="RU363032"/>
    </source>
</evidence>
<comment type="caution">
    <text evidence="9">The sequence shown here is derived from an EMBL/GenBank/DDBJ whole genome shotgun (WGS) entry which is preliminary data.</text>
</comment>
<feature type="transmembrane region" description="Helical" evidence="7">
    <location>
        <begin position="525"/>
        <end position="552"/>
    </location>
</feature>
<feature type="transmembrane region" description="Helical" evidence="7">
    <location>
        <begin position="209"/>
        <end position="236"/>
    </location>
</feature>
<evidence type="ECO:0000259" key="8">
    <source>
        <dbReference type="PROSITE" id="PS50928"/>
    </source>
</evidence>
<comment type="similarity">
    <text evidence="7">Belongs to the binding-protein-dependent transport system permease family.</text>
</comment>
<feature type="transmembrane region" description="Helical" evidence="7">
    <location>
        <begin position="480"/>
        <end position="505"/>
    </location>
</feature>
<dbReference type="PROSITE" id="PS50928">
    <property type="entry name" value="ABC_TM1"/>
    <property type="match status" value="2"/>
</dbReference>
<feature type="transmembrane region" description="Helical" evidence="7">
    <location>
        <begin position="127"/>
        <end position="154"/>
    </location>
</feature>
<keyword evidence="6 7" id="KW-0472">Membrane</keyword>
<dbReference type="PANTHER" id="PTHR47737:SF1">
    <property type="entry name" value="GLYCINE BETAINE_PROLINE BETAINE TRANSPORT SYSTEM PERMEASE PROTEIN PROW"/>
    <property type="match status" value="1"/>
</dbReference>
<evidence type="ECO:0000256" key="2">
    <source>
        <dbReference type="ARBA" id="ARBA00022448"/>
    </source>
</evidence>
<keyword evidence="10" id="KW-1185">Reference proteome</keyword>
<evidence type="ECO:0000256" key="1">
    <source>
        <dbReference type="ARBA" id="ARBA00004651"/>
    </source>
</evidence>
<feature type="transmembrane region" description="Helical" evidence="7">
    <location>
        <begin position="361"/>
        <end position="379"/>
    </location>
</feature>
<keyword evidence="2 7" id="KW-0813">Transport</keyword>
<keyword evidence="4 7" id="KW-0812">Transmembrane</keyword>
<dbReference type="Pfam" id="PF00528">
    <property type="entry name" value="BPD_transp_1"/>
    <property type="match status" value="2"/>
</dbReference>
<feature type="transmembrane region" description="Helical" evidence="7">
    <location>
        <begin position="18"/>
        <end position="37"/>
    </location>
</feature>
<dbReference type="SUPFAM" id="SSF161098">
    <property type="entry name" value="MetI-like"/>
    <property type="match status" value="2"/>
</dbReference>
<name>A0ABU8XXH4_9PROT</name>
<evidence type="ECO:0000256" key="4">
    <source>
        <dbReference type="ARBA" id="ARBA00022692"/>
    </source>
</evidence>
<gene>
    <name evidence="9" type="ORF">U1T56_21635</name>
</gene>
<dbReference type="Gene3D" id="1.10.3720.10">
    <property type="entry name" value="MetI-like"/>
    <property type="match status" value="2"/>
</dbReference>